<feature type="transmembrane region" description="Helical" evidence="6">
    <location>
        <begin position="51"/>
        <end position="76"/>
    </location>
</feature>
<evidence type="ECO:0000256" key="5">
    <source>
        <dbReference type="ARBA" id="ARBA00023136"/>
    </source>
</evidence>
<gene>
    <name evidence="8" type="ORF">G3I67_01250</name>
</gene>
<feature type="transmembrane region" description="Helical" evidence="6">
    <location>
        <begin position="258"/>
        <end position="278"/>
    </location>
</feature>
<dbReference type="InterPro" id="IPR018076">
    <property type="entry name" value="T2SS_GspF_dom"/>
</dbReference>
<comment type="subcellular location">
    <subcellularLocation>
        <location evidence="1">Cell membrane</location>
        <topology evidence="1">Multi-pass membrane protein</topology>
    </subcellularLocation>
</comment>
<feature type="transmembrane region" description="Helical" evidence="6">
    <location>
        <begin position="227"/>
        <end position="246"/>
    </location>
</feature>
<proteinExistence type="predicted"/>
<dbReference type="AlphaFoldDB" id="A0A6B2QYN8"/>
<evidence type="ECO:0000313" key="8">
    <source>
        <dbReference type="EMBL" id="NDY81847.1"/>
    </source>
</evidence>
<feature type="transmembrane region" description="Helical" evidence="6">
    <location>
        <begin position="6"/>
        <end position="30"/>
    </location>
</feature>
<accession>A0A6B2QYN8</accession>
<dbReference type="PANTHER" id="PTHR35007:SF1">
    <property type="entry name" value="PILUS ASSEMBLY PROTEIN"/>
    <property type="match status" value="1"/>
</dbReference>
<reference evidence="8" key="1">
    <citation type="submission" date="2020-02" db="EMBL/GenBank/DDBJ databases">
        <authorList>
            <person name="Chen W.-M."/>
        </authorList>
    </citation>
    <scope>NUCLEOTIDE SEQUENCE</scope>
    <source>
        <strain evidence="8">NBD-18</strain>
    </source>
</reference>
<dbReference type="InterPro" id="IPR042094">
    <property type="entry name" value="T2SS_GspF_sf"/>
</dbReference>
<evidence type="ECO:0000256" key="1">
    <source>
        <dbReference type="ARBA" id="ARBA00004651"/>
    </source>
</evidence>
<organism evidence="8">
    <name type="scientific">Sheuella amnicola</name>
    <dbReference type="NCBI Taxonomy" id="2707330"/>
    <lineage>
        <taxon>Bacteria</taxon>
        <taxon>Pseudomonadati</taxon>
        <taxon>Pseudomonadota</taxon>
        <taxon>Betaproteobacteria</taxon>
        <taxon>Burkholderiales</taxon>
        <taxon>Alcaligenaceae</taxon>
        <taxon>Sheuella</taxon>
    </lineage>
</organism>
<dbReference type="GO" id="GO:0005886">
    <property type="term" value="C:plasma membrane"/>
    <property type="evidence" value="ECO:0007669"/>
    <property type="project" value="UniProtKB-SubCell"/>
</dbReference>
<dbReference type="RefSeq" id="WP_163651145.1">
    <property type="nucleotide sequence ID" value="NZ_JAAGRN010000001.1"/>
</dbReference>
<keyword evidence="3 6" id="KW-0812">Transmembrane</keyword>
<keyword evidence="2" id="KW-1003">Cell membrane</keyword>
<evidence type="ECO:0000259" key="7">
    <source>
        <dbReference type="Pfam" id="PF00482"/>
    </source>
</evidence>
<dbReference type="Pfam" id="PF00482">
    <property type="entry name" value="T2SSF"/>
    <property type="match status" value="1"/>
</dbReference>
<evidence type="ECO:0000256" key="2">
    <source>
        <dbReference type="ARBA" id="ARBA00022475"/>
    </source>
</evidence>
<comment type="caution">
    <text evidence="8">The sequence shown here is derived from an EMBL/GenBank/DDBJ whole genome shotgun (WGS) entry which is preliminary data.</text>
</comment>
<protein>
    <submittedName>
        <fullName evidence="8">Pilus assembly protein</fullName>
    </submittedName>
</protein>
<keyword evidence="5 6" id="KW-0472">Membrane</keyword>
<feature type="transmembrane region" description="Helical" evidence="6">
    <location>
        <begin position="82"/>
        <end position="100"/>
    </location>
</feature>
<name>A0A6B2QYN8_9BURK</name>
<dbReference type="PANTHER" id="PTHR35007">
    <property type="entry name" value="INTEGRAL MEMBRANE PROTEIN-RELATED"/>
    <property type="match status" value="1"/>
</dbReference>
<evidence type="ECO:0000256" key="6">
    <source>
        <dbReference type="SAM" id="Phobius"/>
    </source>
</evidence>
<evidence type="ECO:0000256" key="3">
    <source>
        <dbReference type="ARBA" id="ARBA00022692"/>
    </source>
</evidence>
<dbReference type="Gene3D" id="1.20.81.30">
    <property type="entry name" value="Type II secretion system (T2SS), domain F"/>
    <property type="match status" value="1"/>
</dbReference>
<dbReference type="EMBL" id="JAAGRN010000001">
    <property type="protein sequence ID" value="NDY81847.1"/>
    <property type="molecule type" value="Genomic_DNA"/>
</dbReference>
<sequence>MDGAALIYVALFLAAISMTIAFWLGQQLFIQSLGRYRAYLTDETQEDLRDMFVFVDIAKLWPLLICISISGSVMVWFMTSNIVFVLIVGLMILILPRWLIARAIRRRIAKFETQLPDALLALSSSLRSGASLGLALGNLIQDIEAPLSQEFALVLREQRVGIPLMKALNNLYDRMPLEGVRMTTTLMNVASSSGGSLADLLEKLSETLRERLHICMKIDVLTSQGKMQAWVVGALPMLLLAVLSQIDPGSSRLLFETIPGRIVLLIVFLLESCGIFFLSRILKIRP</sequence>
<feature type="domain" description="Type II secretion system protein GspF" evidence="7">
    <location>
        <begin position="119"/>
        <end position="243"/>
    </location>
</feature>
<evidence type="ECO:0000256" key="4">
    <source>
        <dbReference type="ARBA" id="ARBA00022989"/>
    </source>
</evidence>
<keyword evidence="4 6" id="KW-1133">Transmembrane helix</keyword>